<evidence type="ECO:0000259" key="4">
    <source>
        <dbReference type="PROSITE" id="PS51011"/>
    </source>
</evidence>
<gene>
    <name evidence="5" type="ORF">PXEA_LOCUS5202</name>
</gene>
<evidence type="ECO:0000256" key="1">
    <source>
        <dbReference type="ARBA" id="ARBA00023015"/>
    </source>
</evidence>
<evidence type="ECO:0000313" key="6">
    <source>
        <dbReference type="Proteomes" id="UP000784294"/>
    </source>
</evidence>
<dbReference type="PANTHER" id="PTHR22970">
    <property type="entry name" value="AT-RICH INTERACTIVE DOMAIN-CONTAINING PROTEIN 2"/>
    <property type="match status" value="1"/>
</dbReference>
<dbReference type="CDD" id="cd16100">
    <property type="entry name" value="ARID"/>
    <property type="match status" value="1"/>
</dbReference>
<protein>
    <recommendedName>
        <fullName evidence="4">ARID domain-containing protein</fullName>
    </recommendedName>
</protein>
<organism evidence="5 6">
    <name type="scientific">Protopolystoma xenopodis</name>
    <dbReference type="NCBI Taxonomy" id="117903"/>
    <lineage>
        <taxon>Eukaryota</taxon>
        <taxon>Metazoa</taxon>
        <taxon>Spiralia</taxon>
        <taxon>Lophotrochozoa</taxon>
        <taxon>Platyhelminthes</taxon>
        <taxon>Monogenea</taxon>
        <taxon>Polyopisthocotylea</taxon>
        <taxon>Polystomatidea</taxon>
        <taxon>Polystomatidae</taxon>
        <taxon>Protopolystoma</taxon>
    </lineage>
</organism>
<dbReference type="Proteomes" id="UP000784294">
    <property type="component" value="Unassembled WGS sequence"/>
</dbReference>
<dbReference type="InterPro" id="IPR001606">
    <property type="entry name" value="ARID_dom"/>
</dbReference>
<dbReference type="EMBL" id="CAAALY010012761">
    <property type="protein sequence ID" value="VEL11762.1"/>
    <property type="molecule type" value="Genomic_DNA"/>
</dbReference>
<feature type="non-terminal residue" evidence="5">
    <location>
        <position position="1"/>
    </location>
</feature>
<dbReference type="PANTHER" id="PTHR22970:SF14">
    <property type="entry name" value="AT-RICH INTERACTIVE DOMAIN-CONTAINING PROTEIN 2"/>
    <property type="match status" value="1"/>
</dbReference>
<reference evidence="5" key="1">
    <citation type="submission" date="2018-11" db="EMBL/GenBank/DDBJ databases">
        <authorList>
            <consortium name="Pathogen Informatics"/>
        </authorList>
    </citation>
    <scope>NUCLEOTIDE SEQUENCE</scope>
</reference>
<dbReference type="SMART" id="SM01014">
    <property type="entry name" value="ARID"/>
    <property type="match status" value="1"/>
</dbReference>
<keyword evidence="6" id="KW-1185">Reference proteome</keyword>
<comment type="caution">
    <text evidence="5">The sequence shown here is derived from an EMBL/GenBank/DDBJ whole genome shotgun (WGS) entry which is preliminary data.</text>
</comment>
<keyword evidence="3" id="KW-0539">Nucleus</keyword>
<evidence type="ECO:0000256" key="2">
    <source>
        <dbReference type="ARBA" id="ARBA00023163"/>
    </source>
</evidence>
<dbReference type="OrthoDB" id="6283253at2759"/>
<sequence>MQISPGLYGTRGGGLAIVSPSCRFCRTSATRTYRACLCQRPEIYLFFHCPRFPLASSQLQVNCLPQLNGQPIDLLNLYNQVALRGGYKRVTLGHQWPEVAASLNLPLACVNSGYGIRIIYQRHLEQYERMQRISEGTYSSYGDGSNDASLFEMESLDPLIQNRTPTKVPAASLTKASCVLHPKELHEPNAKTNPARTCYSGLEFALASGLPNEIDFSLNTILLMSFNPKGIMLCKNPRIIDLLLSSVGICGL</sequence>
<dbReference type="InterPro" id="IPR052406">
    <property type="entry name" value="Chromatin_Remodeling_Comp"/>
</dbReference>
<dbReference type="GO" id="GO:0003677">
    <property type="term" value="F:DNA binding"/>
    <property type="evidence" value="ECO:0007669"/>
    <property type="project" value="InterPro"/>
</dbReference>
<dbReference type="InterPro" id="IPR036431">
    <property type="entry name" value="ARID_dom_sf"/>
</dbReference>
<proteinExistence type="predicted"/>
<name>A0A3S5AB67_9PLAT</name>
<keyword evidence="1" id="KW-0805">Transcription regulation</keyword>
<dbReference type="Pfam" id="PF01388">
    <property type="entry name" value="ARID"/>
    <property type="match status" value="1"/>
</dbReference>
<keyword evidence="2" id="KW-0804">Transcription</keyword>
<feature type="domain" description="ARID" evidence="4">
    <location>
        <begin position="40"/>
        <end position="132"/>
    </location>
</feature>
<dbReference type="AlphaFoldDB" id="A0A3S5AB67"/>
<dbReference type="SUPFAM" id="SSF46774">
    <property type="entry name" value="ARID-like"/>
    <property type="match status" value="1"/>
</dbReference>
<accession>A0A3S5AB67</accession>
<dbReference type="SMART" id="SM00501">
    <property type="entry name" value="BRIGHT"/>
    <property type="match status" value="1"/>
</dbReference>
<dbReference type="Gene3D" id="1.10.150.60">
    <property type="entry name" value="ARID DNA-binding domain"/>
    <property type="match status" value="1"/>
</dbReference>
<evidence type="ECO:0000313" key="5">
    <source>
        <dbReference type="EMBL" id="VEL11762.1"/>
    </source>
</evidence>
<dbReference type="PROSITE" id="PS51011">
    <property type="entry name" value="ARID"/>
    <property type="match status" value="1"/>
</dbReference>
<evidence type="ECO:0000256" key="3">
    <source>
        <dbReference type="ARBA" id="ARBA00023242"/>
    </source>
</evidence>